<accession>A0A2H4SS00</accession>
<dbReference type="PANTHER" id="PTHR11863">
    <property type="entry name" value="STEROL DESATURASE"/>
    <property type="match status" value="1"/>
</dbReference>
<feature type="transmembrane region" description="Helical" evidence="5">
    <location>
        <begin position="12"/>
        <end position="31"/>
    </location>
</feature>
<feature type="transmembrane region" description="Helical" evidence="5">
    <location>
        <begin position="118"/>
        <end position="139"/>
    </location>
</feature>
<dbReference type="GO" id="GO:0016491">
    <property type="term" value="F:oxidoreductase activity"/>
    <property type="evidence" value="ECO:0007669"/>
    <property type="project" value="InterPro"/>
</dbReference>
<dbReference type="VEuPathDB" id="FungiDB:A9K55_001202"/>
<dbReference type="EMBL" id="CP023326">
    <property type="protein sequence ID" value="ATY65869.1"/>
    <property type="molecule type" value="Genomic_DNA"/>
</dbReference>
<organism evidence="7 8">
    <name type="scientific">Cordyceps militaris</name>
    <name type="common">Caterpillar fungus</name>
    <name type="synonym">Clavaria militaris</name>
    <dbReference type="NCBI Taxonomy" id="73501"/>
    <lineage>
        <taxon>Eukaryota</taxon>
        <taxon>Fungi</taxon>
        <taxon>Dikarya</taxon>
        <taxon>Ascomycota</taxon>
        <taxon>Pezizomycotina</taxon>
        <taxon>Sordariomycetes</taxon>
        <taxon>Hypocreomycetidae</taxon>
        <taxon>Hypocreales</taxon>
        <taxon>Cordycipitaceae</taxon>
        <taxon>Cordyceps</taxon>
    </lineage>
</organism>
<dbReference type="Proteomes" id="UP000323067">
    <property type="component" value="Chromosome iii"/>
</dbReference>
<gene>
    <name evidence="7" type="ORF">A9K55_001202</name>
</gene>
<dbReference type="GO" id="GO:0005506">
    <property type="term" value="F:iron ion binding"/>
    <property type="evidence" value="ECO:0007669"/>
    <property type="project" value="InterPro"/>
</dbReference>
<protein>
    <submittedName>
        <fullName evidence="7">Sterol desaturase family</fullName>
    </submittedName>
</protein>
<sequence>MDVLLSIPVMSYFLAPAPSFSSIGVSLLIYLNWLTLILSHSALKVHLVGVLALRVVFWLLPSLLTLLFDASLPSLAESIKHGRRAGLPPRNRRVLAQLLLLAVFNTAFLVAVEGACSYALTVLTGTPEFVVATTLPLPWQMAKHMAVMMLAREALQYYIHRLLLHGRSSSSVARLHKQYAHAQSGAPFSLQLMTDHPVPLLLHRFLPMYLPGVALRHTHLLTYFFFVALCTLEETFSMSGYTVAPGILLRGLAQRGAIHYASGGAANFGPYGVADWAHGTSRGRDVLEDLQDEAEKHHLPERAGKKVSDGAGMLQDGLEALRGNKSNKARKRP</sequence>
<evidence type="ECO:0000256" key="1">
    <source>
        <dbReference type="ARBA" id="ARBA00004370"/>
    </source>
</evidence>
<reference evidence="7 8" key="1">
    <citation type="journal article" date="2017" name="BMC Genomics">
        <title>Chromosome level assembly and secondary metabolite potential of the parasitic fungus Cordyceps militaris.</title>
        <authorList>
            <person name="Kramer G.J."/>
            <person name="Nodwell J.R."/>
        </authorList>
    </citation>
    <scope>NUCLEOTIDE SEQUENCE [LARGE SCALE GENOMIC DNA]</scope>
    <source>
        <strain evidence="7 8">ATCC 34164</strain>
    </source>
</reference>
<comment type="subcellular location">
    <subcellularLocation>
        <location evidence="1">Membrane</location>
    </subcellularLocation>
</comment>
<dbReference type="GO" id="GO:0008610">
    <property type="term" value="P:lipid biosynthetic process"/>
    <property type="evidence" value="ECO:0007669"/>
    <property type="project" value="InterPro"/>
</dbReference>
<keyword evidence="4 5" id="KW-0472">Membrane</keyword>
<evidence type="ECO:0000256" key="5">
    <source>
        <dbReference type="SAM" id="Phobius"/>
    </source>
</evidence>
<keyword evidence="2 5" id="KW-0812">Transmembrane</keyword>
<dbReference type="InterPro" id="IPR050307">
    <property type="entry name" value="Sterol_Desaturase_Related"/>
</dbReference>
<evidence type="ECO:0000256" key="2">
    <source>
        <dbReference type="ARBA" id="ARBA00022692"/>
    </source>
</evidence>
<feature type="transmembrane region" description="Helical" evidence="5">
    <location>
        <begin position="51"/>
        <end position="73"/>
    </location>
</feature>
<dbReference type="OrthoDB" id="408954at2759"/>
<dbReference type="AlphaFoldDB" id="A0A2H4SS00"/>
<evidence type="ECO:0000256" key="3">
    <source>
        <dbReference type="ARBA" id="ARBA00022989"/>
    </source>
</evidence>
<dbReference type="InterPro" id="IPR006694">
    <property type="entry name" value="Fatty_acid_hydroxylase"/>
</dbReference>
<evidence type="ECO:0000259" key="6">
    <source>
        <dbReference type="Pfam" id="PF04116"/>
    </source>
</evidence>
<feature type="transmembrane region" description="Helical" evidence="5">
    <location>
        <begin position="94"/>
        <end position="112"/>
    </location>
</feature>
<feature type="domain" description="Fatty acid hydroxylase" evidence="6">
    <location>
        <begin position="146"/>
        <end position="280"/>
    </location>
</feature>
<evidence type="ECO:0000313" key="7">
    <source>
        <dbReference type="EMBL" id="ATY65869.1"/>
    </source>
</evidence>
<keyword evidence="3 5" id="KW-1133">Transmembrane helix</keyword>
<evidence type="ECO:0000313" key="8">
    <source>
        <dbReference type="Proteomes" id="UP000323067"/>
    </source>
</evidence>
<dbReference type="Pfam" id="PF04116">
    <property type="entry name" value="FA_hydroxylase"/>
    <property type="match status" value="1"/>
</dbReference>
<dbReference type="VEuPathDB" id="FungiDB:CCM_08272"/>
<evidence type="ECO:0000256" key="4">
    <source>
        <dbReference type="ARBA" id="ARBA00023136"/>
    </source>
</evidence>
<name>A0A2H4SS00_CORMI</name>
<proteinExistence type="predicted"/>
<dbReference type="GO" id="GO:0016020">
    <property type="term" value="C:membrane"/>
    <property type="evidence" value="ECO:0007669"/>
    <property type="project" value="UniProtKB-SubCell"/>
</dbReference>